<organism evidence="3 4">
    <name type="scientific">Tothia fuscella</name>
    <dbReference type="NCBI Taxonomy" id="1048955"/>
    <lineage>
        <taxon>Eukaryota</taxon>
        <taxon>Fungi</taxon>
        <taxon>Dikarya</taxon>
        <taxon>Ascomycota</taxon>
        <taxon>Pezizomycotina</taxon>
        <taxon>Dothideomycetes</taxon>
        <taxon>Pleosporomycetidae</taxon>
        <taxon>Venturiales</taxon>
        <taxon>Cylindrosympodiaceae</taxon>
        <taxon>Tothia</taxon>
    </lineage>
</organism>
<reference evidence="3" key="1">
    <citation type="journal article" date="2020" name="Stud. Mycol.">
        <title>101 Dothideomycetes genomes: a test case for predicting lifestyles and emergence of pathogens.</title>
        <authorList>
            <person name="Haridas S."/>
            <person name="Albert R."/>
            <person name="Binder M."/>
            <person name="Bloem J."/>
            <person name="Labutti K."/>
            <person name="Salamov A."/>
            <person name="Andreopoulos B."/>
            <person name="Baker S."/>
            <person name="Barry K."/>
            <person name="Bills G."/>
            <person name="Bluhm B."/>
            <person name="Cannon C."/>
            <person name="Castanera R."/>
            <person name="Culley D."/>
            <person name="Daum C."/>
            <person name="Ezra D."/>
            <person name="Gonzalez J."/>
            <person name="Henrissat B."/>
            <person name="Kuo A."/>
            <person name="Liang C."/>
            <person name="Lipzen A."/>
            <person name="Lutzoni F."/>
            <person name="Magnuson J."/>
            <person name="Mondo S."/>
            <person name="Nolan M."/>
            <person name="Ohm R."/>
            <person name="Pangilinan J."/>
            <person name="Park H.-J."/>
            <person name="Ramirez L."/>
            <person name="Alfaro M."/>
            <person name="Sun H."/>
            <person name="Tritt A."/>
            <person name="Yoshinaga Y."/>
            <person name="Zwiers L.-H."/>
            <person name="Turgeon B."/>
            <person name="Goodwin S."/>
            <person name="Spatafora J."/>
            <person name="Crous P."/>
            <person name="Grigoriev I."/>
        </authorList>
    </citation>
    <scope>NUCLEOTIDE SEQUENCE</scope>
    <source>
        <strain evidence="3">CBS 130266</strain>
    </source>
</reference>
<name>A0A9P4NMP7_9PEZI</name>
<dbReference type="OrthoDB" id="899at2759"/>
<sequence>MADHGSTDQPKERFAPKTAVELAPPKDDPITVDYLSKCDGQHEGYPTYVAIKGTVFDVTGNASYEPGKTYSVFTGKEPNKALGLSSLKPEDCIPDYADLDETATKTLNDWYTFFSKRYNVVGKVQRDTSSL</sequence>
<dbReference type="Gene3D" id="3.10.120.10">
    <property type="entry name" value="Cytochrome b5-like heme/steroid binding domain"/>
    <property type="match status" value="1"/>
</dbReference>
<evidence type="ECO:0000313" key="3">
    <source>
        <dbReference type="EMBL" id="KAF2427795.1"/>
    </source>
</evidence>
<dbReference type="InterPro" id="IPR036400">
    <property type="entry name" value="Cyt_B5-like_heme/steroid_sf"/>
</dbReference>
<evidence type="ECO:0000259" key="2">
    <source>
        <dbReference type="SMART" id="SM01117"/>
    </source>
</evidence>
<dbReference type="PANTHER" id="PTHR10281">
    <property type="entry name" value="MEMBRANE-ASSOCIATED PROGESTERONE RECEPTOR COMPONENT-RELATED"/>
    <property type="match status" value="1"/>
</dbReference>
<accession>A0A9P4NMP7</accession>
<dbReference type="InterPro" id="IPR050577">
    <property type="entry name" value="MAPR/NEUFC/NENF-like"/>
</dbReference>
<comment type="caution">
    <text evidence="3">The sequence shown here is derived from an EMBL/GenBank/DDBJ whole genome shotgun (WGS) entry which is preliminary data.</text>
</comment>
<keyword evidence="4" id="KW-1185">Reference proteome</keyword>
<gene>
    <name evidence="3" type="ORF">EJ08DRAFT_636957</name>
</gene>
<comment type="similarity">
    <text evidence="1">Belongs to the cytochrome b5 family. MAPR subfamily.</text>
</comment>
<evidence type="ECO:0000313" key="4">
    <source>
        <dbReference type="Proteomes" id="UP000800235"/>
    </source>
</evidence>
<dbReference type="GO" id="GO:0020037">
    <property type="term" value="F:heme binding"/>
    <property type="evidence" value="ECO:0007669"/>
    <property type="project" value="UniProtKB-ARBA"/>
</dbReference>
<feature type="domain" description="Cytochrome b5 heme-binding" evidence="2">
    <location>
        <begin position="30"/>
        <end position="125"/>
    </location>
</feature>
<dbReference type="FunFam" id="3.10.120.10:FF:000003">
    <property type="entry name" value="membrane-associated progesterone receptor component 1"/>
    <property type="match status" value="1"/>
</dbReference>
<dbReference type="InterPro" id="IPR001199">
    <property type="entry name" value="Cyt_B5-like_heme/steroid-bd"/>
</dbReference>
<dbReference type="GO" id="GO:0005783">
    <property type="term" value="C:endoplasmic reticulum"/>
    <property type="evidence" value="ECO:0007669"/>
    <property type="project" value="TreeGrafter"/>
</dbReference>
<dbReference type="EMBL" id="MU007057">
    <property type="protein sequence ID" value="KAF2427795.1"/>
    <property type="molecule type" value="Genomic_DNA"/>
</dbReference>
<dbReference type="Proteomes" id="UP000800235">
    <property type="component" value="Unassembled WGS sequence"/>
</dbReference>
<dbReference type="AlphaFoldDB" id="A0A9P4NMP7"/>
<dbReference type="PANTHER" id="PTHR10281:SF115">
    <property type="entry name" value="BINDING PROTEIN, PUTATIVE (AFU_ORTHOLOGUE AFUA_4G06240)-RELATED"/>
    <property type="match status" value="1"/>
</dbReference>
<dbReference type="SUPFAM" id="SSF55856">
    <property type="entry name" value="Cytochrome b5-like heme/steroid binding domain"/>
    <property type="match status" value="1"/>
</dbReference>
<dbReference type="SMART" id="SM01117">
    <property type="entry name" value="Cyt-b5"/>
    <property type="match status" value="1"/>
</dbReference>
<dbReference type="GO" id="GO:0016020">
    <property type="term" value="C:membrane"/>
    <property type="evidence" value="ECO:0007669"/>
    <property type="project" value="TreeGrafter"/>
</dbReference>
<proteinExistence type="inferred from homology"/>
<protein>
    <submittedName>
        <fullName evidence="3">Progesterone binding protein-like protein</fullName>
    </submittedName>
</protein>
<evidence type="ECO:0000256" key="1">
    <source>
        <dbReference type="ARBA" id="ARBA00038357"/>
    </source>
</evidence>